<reference evidence="2 3" key="1">
    <citation type="submission" date="2015-10" db="EMBL/GenBank/DDBJ databases">
        <title>Transcriptomic analysis of a linuron degrading triple-species bacterial consortium.</title>
        <authorList>
            <person name="Albers P."/>
        </authorList>
    </citation>
    <scope>NUCLEOTIDE SEQUENCE [LARGE SCALE GENOMIC DNA]</scope>
    <source>
        <strain evidence="2 3">WDL6</strain>
    </source>
</reference>
<dbReference type="PATRIC" id="fig|121290.4.peg.954"/>
<keyword evidence="3" id="KW-1185">Reference proteome</keyword>
<dbReference type="EMBL" id="LMTR01000084">
    <property type="protein sequence ID" value="KWT64864.1"/>
    <property type="molecule type" value="Genomic_DNA"/>
</dbReference>
<evidence type="ECO:0000313" key="2">
    <source>
        <dbReference type="EMBL" id="KWT64864.1"/>
    </source>
</evidence>
<dbReference type="OrthoDB" id="7933575at2"/>
<keyword evidence="1" id="KW-1133">Transmembrane helix</keyword>
<keyword evidence="1" id="KW-0472">Membrane</keyword>
<dbReference type="RefSeq" id="WP_068464228.1">
    <property type="nucleotide sequence ID" value="NZ_LMTR01000084.1"/>
</dbReference>
<evidence type="ECO:0000256" key="1">
    <source>
        <dbReference type="SAM" id="Phobius"/>
    </source>
</evidence>
<gene>
    <name evidence="2" type="ORF">APY04_3104</name>
</gene>
<keyword evidence="1" id="KW-0812">Transmembrane</keyword>
<comment type="caution">
    <text evidence="2">The sequence shown here is derived from an EMBL/GenBank/DDBJ whole genome shotgun (WGS) entry which is preliminary data.</text>
</comment>
<protein>
    <submittedName>
        <fullName evidence="2">Uncharacterized protein</fullName>
    </submittedName>
</protein>
<feature type="transmembrane region" description="Helical" evidence="1">
    <location>
        <begin position="12"/>
        <end position="32"/>
    </location>
</feature>
<organism evidence="2 3">
    <name type="scientific">Hyphomicrobium sulfonivorans</name>
    <dbReference type="NCBI Taxonomy" id="121290"/>
    <lineage>
        <taxon>Bacteria</taxon>
        <taxon>Pseudomonadati</taxon>
        <taxon>Pseudomonadota</taxon>
        <taxon>Alphaproteobacteria</taxon>
        <taxon>Hyphomicrobiales</taxon>
        <taxon>Hyphomicrobiaceae</taxon>
        <taxon>Hyphomicrobium</taxon>
    </lineage>
</organism>
<dbReference type="AlphaFoldDB" id="A0A109B9V8"/>
<dbReference type="Proteomes" id="UP000059074">
    <property type="component" value="Unassembled WGS sequence"/>
</dbReference>
<sequence>MINSHLSGRSAALIVVGIVAAIVVGLAVVAIYQVEKNLTPTPVAEVVEETREAELAPSLDCAFRPFITRSNAFYFYFDVDYAQGKTPLFYERALVSADGSRKRYAGDERPVWTYAINEDGKSTIKSADGTLIVLYGLKLGAPGIVPVEAGIRSTVLRNLGGECRQTNLDGLPH</sequence>
<accession>A0A109B9V8</accession>
<name>A0A109B9V8_HYPSL</name>
<evidence type="ECO:0000313" key="3">
    <source>
        <dbReference type="Proteomes" id="UP000059074"/>
    </source>
</evidence>
<proteinExistence type="predicted"/>